<feature type="region of interest" description="Disordered" evidence="1">
    <location>
        <begin position="1"/>
        <end position="45"/>
    </location>
</feature>
<accession>A0A0G4EBG2</accession>
<dbReference type="Proteomes" id="UP000041254">
    <property type="component" value="Unassembled WGS sequence"/>
</dbReference>
<feature type="compositionally biased region" description="Low complexity" evidence="1">
    <location>
        <begin position="88"/>
        <end position="105"/>
    </location>
</feature>
<dbReference type="InterPro" id="IPR002913">
    <property type="entry name" value="START_lipid-bd_dom"/>
</dbReference>
<name>A0A0G4EBG2_VITBC</name>
<feature type="region of interest" description="Disordered" evidence="1">
    <location>
        <begin position="72"/>
        <end position="105"/>
    </location>
</feature>
<dbReference type="GO" id="GO:0008289">
    <property type="term" value="F:lipid binding"/>
    <property type="evidence" value="ECO:0007669"/>
    <property type="project" value="InterPro"/>
</dbReference>
<dbReference type="Gene3D" id="3.30.530.20">
    <property type="match status" value="1"/>
</dbReference>
<evidence type="ECO:0000256" key="1">
    <source>
        <dbReference type="SAM" id="MobiDB-lite"/>
    </source>
</evidence>
<dbReference type="AlphaFoldDB" id="A0A0G4EBG2"/>
<feature type="compositionally biased region" description="Polar residues" evidence="1">
    <location>
        <begin position="77"/>
        <end position="87"/>
    </location>
</feature>
<gene>
    <name evidence="3" type="ORF">Vbra_7061</name>
</gene>
<sequence length="451" mass="49793">MELTRRIEVSRHSDDDPRPSPRGSRSPLTWLSSRRQPCPSSPPSSPCLFLLSDQSLAFALYNDEIKLEELMGGLPSQDDSPSTTGRAPSSSDSTPPGISPSTSTSNIGIASPLASLAMVVQKGLLEADLQYTQGFLFETAPVLLSLLQMGPHARQLVYASRVFQRTVAKMRQLRSYVRTLTCEKGWMDIPAERGLKVTYRTETDAAFGPTTVKVCGEVDAAFSHVIQICCEAGMIKDWMPMTSFSERLPTSQATAAGVTPVFGVYQLQMSMPFLAKREWVLDYYDALDRETGCAWAFMDSVDGDGHPDVPSEAFPRHDPHVVKGTMPISCCLIKPVGPNRVYIEALTNVDLKFKLPHWLQVLLSKIAGVKGFQGMVKATKLINRSAHHSDSWVQSYHRNLRYIQPYQECADRALARAGGVRRAGVSSEDLPKFPLLDHLDNTAHEPLVPLC</sequence>
<organism evidence="3 4">
    <name type="scientific">Vitrella brassicaformis (strain CCMP3155)</name>
    <dbReference type="NCBI Taxonomy" id="1169540"/>
    <lineage>
        <taxon>Eukaryota</taxon>
        <taxon>Sar</taxon>
        <taxon>Alveolata</taxon>
        <taxon>Colpodellida</taxon>
        <taxon>Vitrellaceae</taxon>
        <taxon>Vitrella</taxon>
    </lineage>
</organism>
<dbReference type="VEuPathDB" id="CryptoDB:Vbra_7061"/>
<evidence type="ECO:0000313" key="4">
    <source>
        <dbReference type="Proteomes" id="UP000041254"/>
    </source>
</evidence>
<evidence type="ECO:0000259" key="2">
    <source>
        <dbReference type="Pfam" id="PF01852"/>
    </source>
</evidence>
<feature type="compositionally biased region" description="Basic and acidic residues" evidence="1">
    <location>
        <begin position="1"/>
        <end position="19"/>
    </location>
</feature>
<feature type="compositionally biased region" description="Low complexity" evidence="1">
    <location>
        <begin position="21"/>
        <end position="38"/>
    </location>
</feature>
<reference evidence="3 4" key="1">
    <citation type="submission" date="2014-11" db="EMBL/GenBank/DDBJ databases">
        <authorList>
            <person name="Zhu J."/>
            <person name="Qi W."/>
            <person name="Song R."/>
        </authorList>
    </citation>
    <scope>NUCLEOTIDE SEQUENCE [LARGE SCALE GENOMIC DNA]</scope>
</reference>
<dbReference type="SUPFAM" id="SSF55961">
    <property type="entry name" value="Bet v1-like"/>
    <property type="match status" value="1"/>
</dbReference>
<proteinExistence type="predicted"/>
<evidence type="ECO:0000313" key="3">
    <source>
        <dbReference type="EMBL" id="CEL93303.1"/>
    </source>
</evidence>
<dbReference type="EMBL" id="CDMY01000153">
    <property type="protein sequence ID" value="CEL93303.1"/>
    <property type="molecule type" value="Genomic_DNA"/>
</dbReference>
<dbReference type="InParanoid" id="A0A0G4EBG2"/>
<keyword evidence="4" id="KW-1185">Reference proteome</keyword>
<dbReference type="InterPro" id="IPR023393">
    <property type="entry name" value="START-like_dom_sf"/>
</dbReference>
<dbReference type="Pfam" id="PF01852">
    <property type="entry name" value="START"/>
    <property type="match status" value="1"/>
</dbReference>
<feature type="domain" description="START" evidence="2">
    <location>
        <begin position="183"/>
        <end position="379"/>
    </location>
</feature>
<protein>
    <recommendedName>
        <fullName evidence="2">START domain-containing protein</fullName>
    </recommendedName>
</protein>